<dbReference type="PANTHER" id="PTHR33570">
    <property type="entry name" value="4-CARBOXYMUCONOLACTONE DECARBOXYLASE FAMILY PROTEIN"/>
    <property type="match status" value="1"/>
</dbReference>
<dbReference type="Gene3D" id="1.20.1290.10">
    <property type="entry name" value="AhpD-like"/>
    <property type="match status" value="1"/>
</dbReference>
<dbReference type="KEGG" id="spir:CWM47_05945"/>
<gene>
    <name evidence="2" type="ORF">CWM47_05945</name>
</gene>
<feature type="domain" description="Carboxymuconolactone decarboxylase-like" evidence="1">
    <location>
        <begin position="59"/>
        <end position="141"/>
    </location>
</feature>
<sequence length="292" mass="32407">MNHFLLTGSLIALSISSSLGQVSNKPTTQQTMTMNRIERTQKTYQALFQQEIMASKTDPELLTILQRFIFGEVFYVGNLTDKTRELITITALATNQTLPQLTAHTGAALNIGVTPLEIREVIYQLAPFIGYPKVLNSMDAINKVFESRHITLPLATQGTVQEGQRLEKGAEKQVPLYGDSMKQNMKTLPGEFAEAIPRLLTESCFGDFYTREGLDLKTRELMIFCALATLGGTERQMESHAVGNLKVGNDTETLLSAMVQLYPYIGFPRIANAIGVIREVKIDPATTTTDKR</sequence>
<evidence type="ECO:0000259" key="1">
    <source>
        <dbReference type="Pfam" id="PF02627"/>
    </source>
</evidence>
<accession>A0A2K8YUU9</accession>
<dbReference type="OrthoDB" id="9812754at2"/>
<dbReference type="GO" id="GO:0051920">
    <property type="term" value="F:peroxiredoxin activity"/>
    <property type="evidence" value="ECO:0007669"/>
    <property type="project" value="InterPro"/>
</dbReference>
<name>A0A2K8YUU9_9BACT</name>
<dbReference type="Pfam" id="PF02627">
    <property type="entry name" value="CMD"/>
    <property type="match status" value="2"/>
</dbReference>
<dbReference type="SUPFAM" id="SSF69118">
    <property type="entry name" value="AhpD-like"/>
    <property type="match status" value="1"/>
</dbReference>
<dbReference type="InterPro" id="IPR003779">
    <property type="entry name" value="CMD-like"/>
</dbReference>
<dbReference type="InterPro" id="IPR029032">
    <property type="entry name" value="AhpD-like"/>
</dbReference>
<dbReference type="InterPro" id="IPR052512">
    <property type="entry name" value="4CMD/NDH-1_regulator"/>
</dbReference>
<dbReference type="EMBL" id="CP025096">
    <property type="protein sequence ID" value="AUD01393.1"/>
    <property type="molecule type" value="Genomic_DNA"/>
</dbReference>
<dbReference type="PANTHER" id="PTHR33570:SF2">
    <property type="entry name" value="CARBOXYMUCONOLACTONE DECARBOXYLASE-LIKE DOMAIN-CONTAINING PROTEIN"/>
    <property type="match status" value="1"/>
</dbReference>
<evidence type="ECO:0000313" key="2">
    <source>
        <dbReference type="EMBL" id="AUD01393.1"/>
    </source>
</evidence>
<organism evidence="2 3">
    <name type="scientific">Spirosoma pollinicola</name>
    <dbReference type="NCBI Taxonomy" id="2057025"/>
    <lineage>
        <taxon>Bacteria</taxon>
        <taxon>Pseudomonadati</taxon>
        <taxon>Bacteroidota</taxon>
        <taxon>Cytophagia</taxon>
        <taxon>Cytophagales</taxon>
        <taxon>Cytophagaceae</taxon>
        <taxon>Spirosoma</taxon>
    </lineage>
</organism>
<dbReference type="Proteomes" id="UP000232883">
    <property type="component" value="Chromosome"/>
</dbReference>
<proteinExistence type="predicted"/>
<keyword evidence="3" id="KW-1185">Reference proteome</keyword>
<reference evidence="2 3" key="1">
    <citation type="submission" date="2017-11" db="EMBL/GenBank/DDBJ databases">
        <title>Taxonomic description and genome sequences of Spirosoma HA7 sp. nov., isolated from pollen microhabitat of Corylus avellana.</title>
        <authorList>
            <person name="Ambika Manirajan B."/>
            <person name="Suarez C."/>
            <person name="Ratering S."/>
            <person name="Geissler-Plaum R."/>
            <person name="Cardinale M."/>
            <person name="Sylvia S."/>
        </authorList>
    </citation>
    <scope>NUCLEOTIDE SEQUENCE [LARGE SCALE GENOMIC DNA]</scope>
    <source>
        <strain evidence="2 3">HA7</strain>
    </source>
</reference>
<evidence type="ECO:0000313" key="3">
    <source>
        <dbReference type="Proteomes" id="UP000232883"/>
    </source>
</evidence>
<feature type="domain" description="Carboxymuconolactone decarboxylase-like" evidence="1">
    <location>
        <begin position="196"/>
        <end position="278"/>
    </location>
</feature>
<dbReference type="AlphaFoldDB" id="A0A2K8YUU9"/>
<protein>
    <submittedName>
        <fullName evidence="2">4-carboxymuconolactone decarboxylase</fullName>
    </submittedName>
</protein>
<dbReference type="RefSeq" id="WP_100987114.1">
    <property type="nucleotide sequence ID" value="NZ_CP025096.1"/>
</dbReference>